<evidence type="ECO:0000313" key="2">
    <source>
        <dbReference type="EMBL" id="KAK7381684.1"/>
    </source>
</evidence>
<comment type="caution">
    <text evidence="2">The sequence shown here is derived from an EMBL/GenBank/DDBJ whole genome shotgun (WGS) entry which is preliminary data.</text>
</comment>
<accession>A0AAN9P3S9</accession>
<dbReference type="Proteomes" id="UP001374584">
    <property type="component" value="Unassembled WGS sequence"/>
</dbReference>
<keyword evidence="1" id="KW-0472">Membrane</keyword>
<name>A0AAN9P3S9_PHACN</name>
<dbReference type="AlphaFoldDB" id="A0AAN9P3S9"/>
<keyword evidence="3" id="KW-1185">Reference proteome</keyword>
<keyword evidence="1" id="KW-1133">Transmembrane helix</keyword>
<evidence type="ECO:0000313" key="3">
    <source>
        <dbReference type="Proteomes" id="UP001374584"/>
    </source>
</evidence>
<feature type="transmembrane region" description="Helical" evidence="1">
    <location>
        <begin position="20"/>
        <end position="41"/>
    </location>
</feature>
<feature type="transmembrane region" description="Helical" evidence="1">
    <location>
        <begin position="62"/>
        <end position="83"/>
    </location>
</feature>
<protein>
    <submittedName>
        <fullName evidence="2">Uncharacterized protein</fullName>
    </submittedName>
</protein>
<sequence>MQQLAAASEGIGSKEIADLFGYACRITTIVLLLLAAALPATAEQCDTKLEGGCRDKVESLKLKVIAIFSILATSMIGVSLPLFSRLIPALQPDRDLFVLVKAFASNVILDGKHACGSNHT</sequence>
<organism evidence="2 3">
    <name type="scientific">Phaseolus coccineus</name>
    <name type="common">Scarlet runner bean</name>
    <name type="synonym">Phaseolus multiflorus</name>
    <dbReference type="NCBI Taxonomy" id="3886"/>
    <lineage>
        <taxon>Eukaryota</taxon>
        <taxon>Viridiplantae</taxon>
        <taxon>Streptophyta</taxon>
        <taxon>Embryophyta</taxon>
        <taxon>Tracheophyta</taxon>
        <taxon>Spermatophyta</taxon>
        <taxon>Magnoliopsida</taxon>
        <taxon>eudicotyledons</taxon>
        <taxon>Gunneridae</taxon>
        <taxon>Pentapetalae</taxon>
        <taxon>rosids</taxon>
        <taxon>fabids</taxon>
        <taxon>Fabales</taxon>
        <taxon>Fabaceae</taxon>
        <taxon>Papilionoideae</taxon>
        <taxon>50 kb inversion clade</taxon>
        <taxon>NPAAA clade</taxon>
        <taxon>indigoferoid/millettioid clade</taxon>
        <taxon>Phaseoleae</taxon>
        <taxon>Phaseolus</taxon>
    </lineage>
</organism>
<proteinExistence type="predicted"/>
<reference evidence="2 3" key="1">
    <citation type="submission" date="2024-01" db="EMBL/GenBank/DDBJ databases">
        <title>The genomes of 5 underutilized Papilionoideae crops provide insights into root nodulation and disease resistanc.</title>
        <authorList>
            <person name="Jiang F."/>
        </authorList>
    </citation>
    <scope>NUCLEOTIDE SEQUENCE [LARGE SCALE GENOMIC DNA]</scope>
    <source>
        <strain evidence="2">JINMINGXINNONG_FW02</strain>
        <tissue evidence="2">Leaves</tissue>
    </source>
</reference>
<dbReference type="EMBL" id="JAYMYR010000001">
    <property type="protein sequence ID" value="KAK7381684.1"/>
    <property type="molecule type" value="Genomic_DNA"/>
</dbReference>
<evidence type="ECO:0000256" key="1">
    <source>
        <dbReference type="SAM" id="Phobius"/>
    </source>
</evidence>
<gene>
    <name evidence="2" type="ORF">VNO80_00230</name>
</gene>
<keyword evidence="1" id="KW-0812">Transmembrane</keyword>